<reference evidence="2" key="2">
    <citation type="submission" date="2010-04" db="EMBL/GenBank/DDBJ databases">
        <title>Genome sequence of Salinibacter ruber M8.</title>
        <authorList>
            <consortium name="Genoscope"/>
        </authorList>
    </citation>
    <scope>NUCLEOTIDE SEQUENCE [LARGE SCALE GENOMIC DNA]</scope>
    <source>
        <strain evidence="2">M8</strain>
    </source>
</reference>
<evidence type="ECO:0000313" key="2">
    <source>
        <dbReference type="Proteomes" id="UP000000933"/>
    </source>
</evidence>
<gene>
    <name evidence="1" type="ordered locus">SRM_00319</name>
</gene>
<protein>
    <submittedName>
        <fullName evidence="1">Uncharacterized protein</fullName>
    </submittedName>
</protein>
<dbReference type="HOGENOM" id="CLU_2467221_0_0_10"/>
<proteinExistence type="predicted"/>
<dbReference type="Proteomes" id="UP000000933">
    <property type="component" value="Chromosome"/>
</dbReference>
<accession>D5H5D5</accession>
<dbReference type="AlphaFoldDB" id="D5H5D5"/>
<dbReference type="KEGG" id="srm:SRM_00319"/>
<name>D5H5D5_SALRM</name>
<dbReference type="EMBL" id="FP565814">
    <property type="protein sequence ID" value="CBH23240.1"/>
    <property type="molecule type" value="Genomic_DNA"/>
</dbReference>
<evidence type="ECO:0000313" key="1">
    <source>
        <dbReference type="EMBL" id="CBH23240.1"/>
    </source>
</evidence>
<reference evidence="1 2" key="1">
    <citation type="journal article" date="2010" name="ISME J.">
        <title>Fine-scale evolution: genomic, phenotypic and ecological differentiation in two coexisting Salinibacter ruber strains.</title>
        <authorList>
            <person name="Pena A."/>
            <person name="Teeling H."/>
            <person name="Huerta-Cepas J."/>
            <person name="Santos F."/>
            <person name="Yarza P."/>
            <person name="Brito-Echeverria J."/>
            <person name="Lucio M."/>
            <person name="Schmitt-Kopplin P."/>
            <person name="Meseguer I."/>
            <person name="Schenowitz C."/>
            <person name="Dossat C."/>
            <person name="Barbe V."/>
            <person name="Dopazo J."/>
            <person name="Rossello-Mora R."/>
            <person name="Schuler M."/>
            <person name="Glockner F.O."/>
            <person name="Amann R."/>
            <person name="Gabaldon T."/>
            <person name="Anton J."/>
        </authorList>
    </citation>
    <scope>NUCLEOTIDE SEQUENCE [LARGE SCALE GENOMIC DNA]</scope>
    <source>
        <strain evidence="1 2">M8</strain>
    </source>
</reference>
<organism evidence="1 2">
    <name type="scientific">Salinibacter ruber (strain M8)</name>
    <dbReference type="NCBI Taxonomy" id="761659"/>
    <lineage>
        <taxon>Bacteria</taxon>
        <taxon>Pseudomonadati</taxon>
        <taxon>Rhodothermota</taxon>
        <taxon>Rhodothermia</taxon>
        <taxon>Rhodothermales</taxon>
        <taxon>Salinibacteraceae</taxon>
        <taxon>Salinibacter</taxon>
    </lineage>
</organism>
<sequence>MHGPDPSSSMQIPPFHVAEDGEAIGMLRRFSARFRLSPASVLECLRRHAPTSVLLEAGRGRRQLLAVSADGLRALRDCASSGNAQGTP</sequence>